<feature type="transmembrane region" description="Helical" evidence="1">
    <location>
        <begin position="163"/>
        <end position="186"/>
    </location>
</feature>
<keyword evidence="1" id="KW-1133">Transmembrane helix</keyword>
<sequence>MKNRVLQKMTNTLRGRLTLWYVVSVGVIVLLILVSVSGLFWVTLQDQIDHHVHIAVNEAKQVVENYRGEERDSLIKNLVSTKGMTVVVLSPDGSAILETNSPDIALVTEHQLQKLLGSSSLYNSNPTHFTENNIRFAAMPAQVSAGKGIVAVGYSTQVLYGTLYKLVVVVLGVVLFLVVPITFIGYKLLKKQLHPLESIATQAKAVTDTASLSKRITIISPTQELRTIQEALNAMLSQLEHIFTNER</sequence>
<feature type="transmembrane region" description="Helical" evidence="1">
    <location>
        <begin position="20"/>
        <end position="42"/>
    </location>
</feature>
<dbReference type="GO" id="GO:0016020">
    <property type="term" value="C:membrane"/>
    <property type="evidence" value="ECO:0007669"/>
    <property type="project" value="InterPro"/>
</dbReference>
<reference evidence="4" key="1">
    <citation type="submission" date="2017-09" db="EMBL/GenBank/DDBJ databases">
        <title>Depth-based differentiation of microbial function through sediment-hosted aquifers and enrichment of novel symbionts in the deep terrestrial subsurface.</title>
        <authorList>
            <person name="Probst A.J."/>
            <person name="Ladd B."/>
            <person name="Jarett J.K."/>
            <person name="Geller-Mcgrath D.E."/>
            <person name="Sieber C.M.K."/>
            <person name="Emerson J.B."/>
            <person name="Anantharaman K."/>
            <person name="Thomas B.C."/>
            <person name="Malmstrom R."/>
            <person name="Stieglmeier M."/>
            <person name="Klingl A."/>
            <person name="Woyke T."/>
            <person name="Ryan C.M."/>
            <person name="Banfield J.F."/>
        </authorList>
    </citation>
    <scope>NUCLEOTIDE SEQUENCE [LARGE SCALE GENOMIC DNA]</scope>
</reference>
<dbReference type="Gene3D" id="6.10.340.10">
    <property type="match status" value="1"/>
</dbReference>
<organism evidence="3 4">
    <name type="scientific">Candidatus Roizmanbacteria bacterium CG10_big_fil_rev_8_21_14_0_10_39_6</name>
    <dbReference type="NCBI Taxonomy" id="1974853"/>
    <lineage>
        <taxon>Bacteria</taxon>
        <taxon>Candidatus Roizmaniibacteriota</taxon>
    </lineage>
</organism>
<keyword evidence="1" id="KW-0812">Transmembrane</keyword>
<evidence type="ECO:0000313" key="3">
    <source>
        <dbReference type="EMBL" id="PJE62325.1"/>
    </source>
</evidence>
<dbReference type="Pfam" id="PF00672">
    <property type="entry name" value="HAMP"/>
    <property type="match status" value="1"/>
</dbReference>
<dbReference type="PROSITE" id="PS50885">
    <property type="entry name" value="HAMP"/>
    <property type="match status" value="1"/>
</dbReference>
<dbReference type="InterPro" id="IPR003660">
    <property type="entry name" value="HAMP_dom"/>
</dbReference>
<accession>A0A2M8KQY2</accession>
<dbReference type="GO" id="GO:0007165">
    <property type="term" value="P:signal transduction"/>
    <property type="evidence" value="ECO:0007669"/>
    <property type="project" value="InterPro"/>
</dbReference>
<feature type="non-terminal residue" evidence="3">
    <location>
        <position position="247"/>
    </location>
</feature>
<dbReference type="SMART" id="SM00304">
    <property type="entry name" value="HAMP"/>
    <property type="match status" value="1"/>
</dbReference>
<dbReference type="EMBL" id="PFED01000227">
    <property type="protein sequence ID" value="PJE62325.1"/>
    <property type="molecule type" value="Genomic_DNA"/>
</dbReference>
<dbReference type="Proteomes" id="UP000229554">
    <property type="component" value="Unassembled WGS sequence"/>
</dbReference>
<evidence type="ECO:0000313" key="4">
    <source>
        <dbReference type="Proteomes" id="UP000229554"/>
    </source>
</evidence>
<proteinExistence type="predicted"/>
<evidence type="ECO:0000259" key="2">
    <source>
        <dbReference type="PROSITE" id="PS50885"/>
    </source>
</evidence>
<protein>
    <recommendedName>
        <fullName evidence="2">HAMP domain-containing protein</fullName>
    </recommendedName>
</protein>
<feature type="domain" description="HAMP" evidence="2">
    <location>
        <begin position="190"/>
        <end position="244"/>
    </location>
</feature>
<gene>
    <name evidence="3" type="ORF">COU88_05685</name>
</gene>
<evidence type="ECO:0000256" key="1">
    <source>
        <dbReference type="SAM" id="Phobius"/>
    </source>
</evidence>
<keyword evidence="1" id="KW-0472">Membrane</keyword>
<dbReference type="AlphaFoldDB" id="A0A2M8KQY2"/>
<comment type="caution">
    <text evidence="3">The sequence shown here is derived from an EMBL/GenBank/DDBJ whole genome shotgun (WGS) entry which is preliminary data.</text>
</comment>
<name>A0A2M8KQY2_9BACT</name>